<keyword evidence="1" id="KW-0694">RNA-binding</keyword>
<dbReference type="Pfam" id="PF00076">
    <property type="entry name" value="RRM_1"/>
    <property type="match status" value="1"/>
</dbReference>
<comment type="caution">
    <text evidence="3">The sequence shown here is derived from an EMBL/GenBank/DDBJ whole genome shotgun (WGS) entry which is preliminary data.</text>
</comment>
<dbReference type="SUPFAM" id="SSF54928">
    <property type="entry name" value="RNA-binding domain, RBD"/>
    <property type="match status" value="1"/>
</dbReference>
<dbReference type="Proteomes" id="UP001157418">
    <property type="component" value="Unassembled WGS sequence"/>
</dbReference>
<dbReference type="InterPro" id="IPR000504">
    <property type="entry name" value="RRM_dom"/>
</dbReference>
<name>A0AAU9NK83_9ASTR</name>
<evidence type="ECO:0000313" key="4">
    <source>
        <dbReference type="Proteomes" id="UP001157418"/>
    </source>
</evidence>
<reference evidence="3 4" key="1">
    <citation type="submission" date="2022-01" db="EMBL/GenBank/DDBJ databases">
        <authorList>
            <person name="Xiong W."/>
            <person name="Schranz E."/>
        </authorList>
    </citation>
    <scope>NUCLEOTIDE SEQUENCE [LARGE SCALE GENOMIC DNA]</scope>
</reference>
<dbReference type="InterPro" id="IPR012677">
    <property type="entry name" value="Nucleotide-bd_a/b_plait_sf"/>
</dbReference>
<evidence type="ECO:0000313" key="3">
    <source>
        <dbReference type="EMBL" id="CAH1438278.1"/>
    </source>
</evidence>
<proteinExistence type="predicted"/>
<dbReference type="AlphaFoldDB" id="A0AAU9NK83"/>
<accession>A0AAU9NK83</accession>
<dbReference type="EMBL" id="CAKMRJ010004445">
    <property type="protein sequence ID" value="CAH1438278.1"/>
    <property type="molecule type" value="Genomic_DNA"/>
</dbReference>
<evidence type="ECO:0000259" key="2">
    <source>
        <dbReference type="PROSITE" id="PS50102"/>
    </source>
</evidence>
<dbReference type="InterPro" id="IPR035979">
    <property type="entry name" value="RBD_domain_sf"/>
</dbReference>
<gene>
    <name evidence="3" type="ORF">LVIROSA_LOCUS24545</name>
</gene>
<keyword evidence="4" id="KW-1185">Reference proteome</keyword>
<dbReference type="CDD" id="cd00590">
    <property type="entry name" value="RRM_SF"/>
    <property type="match status" value="1"/>
</dbReference>
<feature type="domain" description="RRM" evidence="2">
    <location>
        <begin position="21"/>
        <end position="94"/>
    </location>
</feature>
<sequence>MAEGTWTDVRRRKPPTIQAITNFFVAGFPDSTSKGELRQTFTRFVQVVDVYIGRRKDYRKKNYSFVRFHGVREVNNLEKNLRGLICRGQQLEVN</sequence>
<dbReference type="Gene3D" id="3.30.70.330">
    <property type="match status" value="1"/>
</dbReference>
<protein>
    <recommendedName>
        <fullName evidence="2">RRM domain-containing protein</fullName>
    </recommendedName>
</protein>
<dbReference type="SMART" id="SM00360">
    <property type="entry name" value="RRM"/>
    <property type="match status" value="1"/>
</dbReference>
<organism evidence="3 4">
    <name type="scientific">Lactuca virosa</name>
    <dbReference type="NCBI Taxonomy" id="75947"/>
    <lineage>
        <taxon>Eukaryota</taxon>
        <taxon>Viridiplantae</taxon>
        <taxon>Streptophyta</taxon>
        <taxon>Embryophyta</taxon>
        <taxon>Tracheophyta</taxon>
        <taxon>Spermatophyta</taxon>
        <taxon>Magnoliopsida</taxon>
        <taxon>eudicotyledons</taxon>
        <taxon>Gunneridae</taxon>
        <taxon>Pentapetalae</taxon>
        <taxon>asterids</taxon>
        <taxon>campanulids</taxon>
        <taxon>Asterales</taxon>
        <taxon>Asteraceae</taxon>
        <taxon>Cichorioideae</taxon>
        <taxon>Cichorieae</taxon>
        <taxon>Lactucinae</taxon>
        <taxon>Lactuca</taxon>
    </lineage>
</organism>
<dbReference type="PROSITE" id="PS50102">
    <property type="entry name" value="RRM"/>
    <property type="match status" value="1"/>
</dbReference>
<evidence type="ECO:0000256" key="1">
    <source>
        <dbReference type="PROSITE-ProRule" id="PRU00176"/>
    </source>
</evidence>
<dbReference type="GO" id="GO:0003723">
    <property type="term" value="F:RNA binding"/>
    <property type="evidence" value="ECO:0007669"/>
    <property type="project" value="UniProtKB-UniRule"/>
</dbReference>